<evidence type="ECO:0000313" key="2">
    <source>
        <dbReference type="EMBL" id="QJW95507.1"/>
    </source>
</evidence>
<evidence type="ECO:0000313" key="3">
    <source>
        <dbReference type="Proteomes" id="UP000503447"/>
    </source>
</evidence>
<dbReference type="KEGG" id="ftj:FTUN_3056"/>
<evidence type="ECO:0000256" key="1">
    <source>
        <dbReference type="SAM" id="MobiDB-lite"/>
    </source>
</evidence>
<protein>
    <submittedName>
        <fullName evidence="2">Uncharacterized protein</fullName>
    </submittedName>
</protein>
<name>A0A6M5YN78_9BACT</name>
<reference evidence="3" key="1">
    <citation type="submission" date="2020-05" db="EMBL/GenBank/DDBJ databases">
        <title>Frigoriglobus tundricola gen. nov., sp. nov., a psychrotolerant cellulolytic planctomycete of the family Gemmataceae with two divergent copies of 16S rRNA gene.</title>
        <authorList>
            <person name="Kulichevskaya I.S."/>
            <person name="Ivanova A.A."/>
            <person name="Naumoff D.G."/>
            <person name="Beletsky A.V."/>
            <person name="Rijpstra W.I.C."/>
            <person name="Sinninghe Damste J.S."/>
            <person name="Mardanov A.V."/>
            <person name="Ravin N.V."/>
            <person name="Dedysh S.N."/>
        </authorList>
    </citation>
    <scope>NUCLEOTIDE SEQUENCE [LARGE SCALE GENOMIC DNA]</scope>
    <source>
        <strain evidence="3">PL17</strain>
    </source>
</reference>
<dbReference type="AlphaFoldDB" id="A0A6M5YN78"/>
<gene>
    <name evidence="2" type="ORF">FTUN_3056</name>
</gene>
<proteinExistence type="predicted"/>
<keyword evidence="3" id="KW-1185">Reference proteome</keyword>
<dbReference type="EMBL" id="CP053452">
    <property type="protein sequence ID" value="QJW95507.1"/>
    <property type="molecule type" value="Genomic_DNA"/>
</dbReference>
<feature type="region of interest" description="Disordered" evidence="1">
    <location>
        <begin position="73"/>
        <end position="108"/>
    </location>
</feature>
<dbReference type="Proteomes" id="UP000503447">
    <property type="component" value="Chromosome"/>
</dbReference>
<organism evidence="2 3">
    <name type="scientific">Frigoriglobus tundricola</name>
    <dbReference type="NCBI Taxonomy" id="2774151"/>
    <lineage>
        <taxon>Bacteria</taxon>
        <taxon>Pseudomonadati</taxon>
        <taxon>Planctomycetota</taxon>
        <taxon>Planctomycetia</taxon>
        <taxon>Gemmatales</taxon>
        <taxon>Gemmataceae</taxon>
        <taxon>Frigoriglobus</taxon>
    </lineage>
</organism>
<accession>A0A6M5YN78</accession>
<sequence>MLDRRRAFGMVQERVALGRSADLVERHFHRNEPVTVGIVTLEHAAERAGAEGLNDLVLAEPLRSGGRLVRGAAVPSGTCPPAGRSQDAPAPSSVLSGSMIETRESMKL</sequence>